<sequence>MKFYSAKHKVSGEFVSFWQTADDDGFMYTKLSLSNNECDTPFVTSLEQVAKLIKGNLNNDWSIIVYDELKEAVENSMLEIVVIDI</sequence>
<name>A0AAE9TIM9_9CAUD</name>
<accession>A0AAE9TIM9</accession>
<gene>
    <name evidence="1" type="ORF">A54_263</name>
</gene>
<reference evidence="1 2" key="1">
    <citation type="submission" date="2022-10" db="EMBL/GenBank/DDBJ databases">
        <authorList>
            <person name="Cortes-Martin A."/>
            <person name="Buttimer C.T.H."/>
            <person name="Hill C."/>
        </authorList>
    </citation>
    <scope>NUCLEOTIDE SEQUENCE [LARGE SCALE GENOMIC DNA]</scope>
</reference>
<organism evidence="1 2">
    <name type="scientific">Escherichia phage A5-4</name>
    <dbReference type="NCBI Taxonomy" id="2996162"/>
    <lineage>
        <taxon>Viruses</taxon>
        <taxon>Duplodnaviria</taxon>
        <taxon>Heunggongvirae</taxon>
        <taxon>Uroviricota</taxon>
        <taxon>Caudoviricetes</taxon>
        <taxon>Vequintavirinae</taxon>
    </lineage>
</organism>
<dbReference type="Proteomes" id="UP001236076">
    <property type="component" value="Segment"/>
</dbReference>
<evidence type="ECO:0000313" key="1">
    <source>
        <dbReference type="EMBL" id="UZZ64227.1"/>
    </source>
</evidence>
<protein>
    <submittedName>
        <fullName evidence="1">Uncharacterized protein</fullName>
    </submittedName>
</protein>
<evidence type="ECO:0000313" key="2">
    <source>
        <dbReference type="Proteomes" id="UP001236076"/>
    </source>
</evidence>
<proteinExistence type="predicted"/>
<keyword evidence="2" id="KW-1185">Reference proteome</keyword>
<dbReference type="EMBL" id="OP744025">
    <property type="protein sequence ID" value="UZZ64227.1"/>
    <property type="molecule type" value="Genomic_DNA"/>
</dbReference>